<keyword evidence="2" id="KW-1185">Reference proteome</keyword>
<dbReference type="EMBL" id="JXTC01000117">
    <property type="protein sequence ID" value="PON87404.1"/>
    <property type="molecule type" value="Genomic_DNA"/>
</dbReference>
<protein>
    <submittedName>
        <fullName evidence="1">Uncharacterized protein</fullName>
    </submittedName>
</protein>
<comment type="caution">
    <text evidence="1">The sequence shown here is derived from an EMBL/GenBank/DDBJ whole genome shotgun (WGS) entry which is preliminary data.</text>
</comment>
<dbReference type="Proteomes" id="UP000237000">
    <property type="component" value="Unassembled WGS sequence"/>
</dbReference>
<dbReference type="AlphaFoldDB" id="A0A2P5EPE0"/>
<proteinExistence type="predicted"/>
<organism evidence="1 2">
    <name type="scientific">Trema orientale</name>
    <name type="common">Charcoal tree</name>
    <name type="synonym">Celtis orientalis</name>
    <dbReference type="NCBI Taxonomy" id="63057"/>
    <lineage>
        <taxon>Eukaryota</taxon>
        <taxon>Viridiplantae</taxon>
        <taxon>Streptophyta</taxon>
        <taxon>Embryophyta</taxon>
        <taxon>Tracheophyta</taxon>
        <taxon>Spermatophyta</taxon>
        <taxon>Magnoliopsida</taxon>
        <taxon>eudicotyledons</taxon>
        <taxon>Gunneridae</taxon>
        <taxon>Pentapetalae</taxon>
        <taxon>rosids</taxon>
        <taxon>fabids</taxon>
        <taxon>Rosales</taxon>
        <taxon>Cannabaceae</taxon>
        <taxon>Trema</taxon>
    </lineage>
</organism>
<gene>
    <name evidence="1" type="ORF">TorRG33x02_167570</name>
</gene>
<dbReference type="InParanoid" id="A0A2P5EPE0"/>
<dbReference type="OrthoDB" id="1725265at2759"/>
<reference evidence="2" key="1">
    <citation type="submission" date="2016-06" db="EMBL/GenBank/DDBJ databases">
        <title>Parallel loss of symbiosis genes in relatives of nitrogen-fixing non-legume Parasponia.</title>
        <authorList>
            <person name="Van Velzen R."/>
            <person name="Holmer R."/>
            <person name="Bu F."/>
            <person name="Rutten L."/>
            <person name="Van Zeijl A."/>
            <person name="Liu W."/>
            <person name="Santuari L."/>
            <person name="Cao Q."/>
            <person name="Sharma T."/>
            <person name="Shen D."/>
            <person name="Roswanjaya Y."/>
            <person name="Wardhani T."/>
            <person name="Kalhor M.S."/>
            <person name="Jansen J."/>
            <person name="Van den Hoogen J."/>
            <person name="Gungor B."/>
            <person name="Hartog M."/>
            <person name="Hontelez J."/>
            <person name="Verver J."/>
            <person name="Yang W.-C."/>
            <person name="Schijlen E."/>
            <person name="Repin R."/>
            <person name="Schilthuizen M."/>
            <person name="Schranz E."/>
            <person name="Heidstra R."/>
            <person name="Miyata K."/>
            <person name="Fedorova E."/>
            <person name="Kohlen W."/>
            <person name="Bisseling T."/>
            <person name="Smit S."/>
            <person name="Geurts R."/>
        </authorList>
    </citation>
    <scope>NUCLEOTIDE SEQUENCE [LARGE SCALE GENOMIC DNA]</scope>
    <source>
        <strain evidence="2">cv. RG33-2</strain>
    </source>
</reference>
<accession>A0A2P5EPE0</accession>
<sequence length="90" mass="10793">MEERNCNKKKVIKNKFLPGQQVFLLRSRLNLFKSKWSGPFFVVKVFPCQTVDIKGKDGHTFRVYNHRLKLMMIKKTDRRKNSFLESYPRA</sequence>
<evidence type="ECO:0000313" key="2">
    <source>
        <dbReference type="Proteomes" id="UP000237000"/>
    </source>
</evidence>
<evidence type="ECO:0000313" key="1">
    <source>
        <dbReference type="EMBL" id="PON87404.1"/>
    </source>
</evidence>
<name>A0A2P5EPE0_TREOI</name>